<proteinExistence type="predicted"/>
<accession>A0A9C6XBF4</accession>
<dbReference type="Pfam" id="PF07686">
    <property type="entry name" value="V-set"/>
    <property type="match status" value="1"/>
</dbReference>
<feature type="compositionally biased region" description="Low complexity" evidence="1">
    <location>
        <begin position="54"/>
        <end position="90"/>
    </location>
</feature>
<dbReference type="PANTHER" id="PTHR23279">
    <property type="entry name" value="DEFECTIVE PROBOSCIS EXTENSION RESPONSE DPR -RELATED"/>
    <property type="match status" value="1"/>
</dbReference>
<dbReference type="PROSITE" id="PS50835">
    <property type="entry name" value="IG_LIKE"/>
    <property type="match status" value="2"/>
</dbReference>
<dbReference type="Pfam" id="PF13927">
    <property type="entry name" value="Ig_3"/>
    <property type="match status" value="1"/>
</dbReference>
<feature type="region of interest" description="Disordered" evidence="1">
    <location>
        <begin position="26"/>
        <end position="252"/>
    </location>
</feature>
<keyword evidence="4" id="KW-1185">Reference proteome</keyword>
<dbReference type="Proteomes" id="UP000504606">
    <property type="component" value="Unplaced"/>
</dbReference>
<dbReference type="OrthoDB" id="10015491at2759"/>
<evidence type="ECO:0000313" key="4">
    <source>
        <dbReference type="Proteomes" id="UP000504606"/>
    </source>
</evidence>
<dbReference type="InterPro" id="IPR013106">
    <property type="entry name" value="Ig_V-set"/>
</dbReference>
<dbReference type="CDD" id="cd00096">
    <property type="entry name" value="Ig"/>
    <property type="match status" value="1"/>
</dbReference>
<dbReference type="InterPro" id="IPR007110">
    <property type="entry name" value="Ig-like_dom"/>
</dbReference>
<dbReference type="GO" id="GO:0032589">
    <property type="term" value="C:neuron projection membrane"/>
    <property type="evidence" value="ECO:0007669"/>
    <property type="project" value="TreeGrafter"/>
</dbReference>
<dbReference type="SMART" id="SM00406">
    <property type="entry name" value="IGv"/>
    <property type="match status" value="2"/>
</dbReference>
<feature type="signal peptide" evidence="2">
    <location>
        <begin position="1"/>
        <end position="26"/>
    </location>
</feature>
<dbReference type="KEGG" id="foc:113213625"/>
<dbReference type="InterPro" id="IPR003599">
    <property type="entry name" value="Ig_sub"/>
</dbReference>
<dbReference type="InterPro" id="IPR013783">
    <property type="entry name" value="Ig-like_fold"/>
</dbReference>
<dbReference type="InterPro" id="IPR037448">
    <property type="entry name" value="Zig-8"/>
</dbReference>
<dbReference type="PANTHER" id="PTHR23279:SF37">
    <property type="entry name" value="DEFECTIVE PROBOSCIS EXTENSION RESPONSE 13, ISOFORM B"/>
    <property type="match status" value="1"/>
</dbReference>
<dbReference type="InterPro" id="IPR036179">
    <property type="entry name" value="Ig-like_dom_sf"/>
</dbReference>
<dbReference type="SMART" id="SM00409">
    <property type="entry name" value="IG"/>
    <property type="match status" value="2"/>
</dbReference>
<dbReference type="GO" id="GO:0050808">
    <property type="term" value="P:synapse organization"/>
    <property type="evidence" value="ECO:0007669"/>
    <property type="project" value="TreeGrafter"/>
</dbReference>
<dbReference type="GeneID" id="113213625"/>
<dbReference type="AlphaFoldDB" id="A0A9C6XBF4"/>
<protein>
    <submittedName>
        <fullName evidence="5">Uncharacterized protein LOC113213625</fullName>
    </submittedName>
</protein>
<dbReference type="FunFam" id="2.60.40.10:FF:000129">
    <property type="entry name" value="CLUMA_CG018772, isoform A"/>
    <property type="match status" value="1"/>
</dbReference>
<feature type="chain" id="PRO_5038351283" evidence="2">
    <location>
        <begin position="27"/>
        <end position="570"/>
    </location>
</feature>
<gene>
    <name evidence="5" type="primary">LOC113213625</name>
</gene>
<dbReference type="SMART" id="SM00408">
    <property type="entry name" value="IGc2"/>
    <property type="match status" value="2"/>
</dbReference>
<organism evidence="4 5">
    <name type="scientific">Frankliniella occidentalis</name>
    <name type="common">Western flower thrips</name>
    <name type="synonym">Euthrips occidentalis</name>
    <dbReference type="NCBI Taxonomy" id="133901"/>
    <lineage>
        <taxon>Eukaryota</taxon>
        <taxon>Metazoa</taxon>
        <taxon>Ecdysozoa</taxon>
        <taxon>Arthropoda</taxon>
        <taxon>Hexapoda</taxon>
        <taxon>Insecta</taxon>
        <taxon>Pterygota</taxon>
        <taxon>Neoptera</taxon>
        <taxon>Paraneoptera</taxon>
        <taxon>Thysanoptera</taxon>
        <taxon>Terebrantia</taxon>
        <taxon>Thripoidea</taxon>
        <taxon>Thripidae</taxon>
        <taxon>Frankliniella</taxon>
    </lineage>
</organism>
<dbReference type="RefSeq" id="XP_052132991.1">
    <property type="nucleotide sequence ID" value="XM_052277031.1"/>
</dbReference>
<evidence type="ECO:0000256" key="2">
    <source>
        <dbReference type="SAM" id="SignalP"/>
    </source>
</evidence>
<feature type="domain" description="Ig-like" evidence="3">
    <location>
        <begin position="342"/>
        <end position="424"/>
    </location>
</feature>
<feature type="domain" description="Ig-like" evidence="3">
    <location>
        <begin position="427"/>
        <end position="530"/>
    </location>
</feature>
<dbReference type="SUPFAM" id="SSF48726">
    <property type="entry name" value="Immunoglobulin"/>
    <property type="match status" value="2"/>
</dbReference>
<evidence type="ECO:0000259" key="3">
    <source>
        <dbReference type="PROSITE" id="PS50835"/>
    </source>
</evidence>
<dbReference type="InterPro" id="IPR003598">
    <property type="entry name" value="Ig_sub2"/>
</dbReference>
<feature type="compositionally biased region" description="Low complexity" evidence="1">
    <location>
        <begin position="182"/>
        <end position="215"/>
    </location>
</feature>
<reference evidence="5" key="1">
    <citation type="submission" date="2025-08" db="UniProtKB">
        <authorList>
            <consortium name="RefSeq"/>
        </authorList>
    </citation>
    <scope>IDENTIFICATION</scope>
    <source>
        <tissue evidence="5">Whole organism</tissue>
    </source>
</reference>
<feature type="compositionally biased region" description="Low complexity" evidence="1">
    <location>
        <begin position="113"/>
        <end position="173"/>
    </location>
</feature>
<evidence type="ECO:0000313" key="5">
    <source>
        <dbReference type="RefSeq" id="XP_052132991.1"/>
    </source>
</evidence>
<keyword evidence="2" id="KW-0732">Signal</keyword>
<sequence>MLARRARRAAAQWALLSLCLLASATGSPERHVAASSPPDVVVTATSAPAREATRTPYPASPAASPSGSTTPSSATTNATPAATASTSRAAVGAERTSRPGVIPDGPPPGAGADGPAALTASPPSTALASTTASSPPTAPVSTSAPALTTVSPPPTAGSSSTTESPPTQGTPVVPTTPPTPATAPTTAPPLVTAATTASTAAAATTDASSSGSPPTLTAYSGDGFLQRSRLEGGGPLEALQTPLQSPSPPPGLAVTVEVDKLPRLPGATATEATTLADAKVTPTATLFNLAENVISGFAVMVLQSQVHVDEPGAVDGKHADQKANHLLEDLVFKPEPMHFATPNNTVVLAQRGTTAYLPCVIKNIADGLVTWLRRRDHHLLTVARGGYAQDERFQVVHDKHPEDWTMQLKFVTDRDTGRYECQVSTHPPVSIYIHLKVVEARCAIEGPVEKFVRSGSQLRLVCHIDQCTTEPEFMFWYKDGIMVNFDQHNVYQVVVDLPNNTTVLVVERVTRAQTGNYTCEAAQAKPTSISLHVISGENPAAMQTGGGGIAQQPLWLLALLVVTGVRLALG</sequence>
<dbReference type="Gene3D" id="2.60.40.10">
    <property type="entry name" value="Immunoglobulins"/>
    <property type="match status" value="2"/>
</dbReference>
<evidence type="ECO:0000256" key="1">
    <source>
        <dbReference type="SAM" id="MobiDB-lite"/>
    </source>
</evidence>
<name>A0A9C6XBF4_FRAOC</name>